<dbReference type="GO" id="GO:0016787">
    <property type="term" value="F:hydrolase activity"/>
    <property type="evidence" value="ECO:0007669"/>
    <property type="project" value="UniProtKB-KW"/>
</dbReference>
<dbReference type="PANTHER" id="PTHR43717:SF1">
    <property type="entry name" value="ANAEROBIC NITRIC OXIDE REDUCTASE FLAVORUBREDOXIN"/>
    <property type="match status" value="1"/>
</dbReference>
<gene>
    <name evidence="2" type="ORF">BOW53_16400</name>
</gene>
<dbReference type="EMBL" id="MPRL01000120">
    <property type="protein sequence ID" value="OOZ38173.1"/>
    <property type="molecule type" value="Genomic_DNA"/>
</dbReference>
<keyword evidence="2" id="KW-0378">Hydrolase</keyword>
<dbReference type="Proteomes" id="UP000191110">
    <property type="component" value="Unassembled WGS sequence"/>
</dbReference>
<dbReference type="InterPro" id="IPR001279">
    <property type="entry name" value="Metallo-B-lactamas"/>
</dbReference>
<dbReference type="Gene3D" id="3.60.15.10">
    <property type="entry name" value="Ribonuclease Z/Hydroxyacylglutathione hydrolase-like"/>
    <property type="match status" value="1"/>
</dbReference>
<sequence>MQSGANNPLWRNADMNEPTMLESRNVAPDITSLVSYIPIPGYGVLPVNAFVIHAEQLVLVDTGLASLRSEFLQELRSVVDPKDLRWIWITHADMDHLGNLEAVLSEATNARIVTTYIGMAKMGLHGLPLDRVFLLNQGQSLNVGDRQLMAVKPPTFDAPETAGLLDKKSNTLISADCFGAIIDRPAETAADIEQNTLRDGSVLWATIDAPWLSTIDAEKFDRSLAAIEQLNAEVVLSSHLPAAEGMTKTFADRHG</sequence>
<dbReference type="SUPFAM" id="SSF56281">
    <property type="entry name" value="Metallo-hydrolase/oxidoreductase"/>
    <property type="match status" value="1"/>
</dbReference>
<dbReference type="SMART" id="SM00849">
    <property type="entry name" value="Lactamase_B"/>
    <property type="match status" value="1"/>
</dbReference>
<dbReference type="InterPro" id="IPR036866">
    <property type="entry name" value="RibonucZ/Hydroxyglut_hydro"/>
</dbReference>
<evidence type="ECO:0000259" key="1">
    <source>
        <dbReference type="SMART" id="SM00849"/>
    </source>
</evidence>
<dbReference type="Pfam" id="PF00753">
    <property type="entry name" value="Lactamase_B"/>
    <property type="match status" value="1"/>
</dbReference>
<feature type="domain" description="Metallo-beta-lactamase" evidence="1">
    <location>
        <begin position="46"/>
        <end position="239"/>
    </location>
</feature>
<evidence type="ECO:0000313" key="2">
    <source>
        <dbReference type="EMBL" id="OOZ38173.1"/>
    </source>
</evidence>
<dbReference type="PANTHER" id="PTHR43717">
    <property type="entry name" value="ANAEROBIC NITRIC OXIDE REDUCTASE FLAVORUBREDOXIN"/>
    <property type="match status" value="1"/>
</dbReference>
<organism evidence="2 3">
    <name type="scientific">Solemya pervernicosa gill symbiont</name>
    <dbReference type="NCBI Taxonomy" id="642797"/>
    <lineage>
        <taxon>Bacteria</taxon>
        <taxon>Pseudomonadati</taxon>
        <taxon>Pseudomonadota</taxon>
        <taxon>Gammaproteobacteria</taxon>
        <taxon>sulfur-oxidizing symbionts</taxon>
    </lineage>
</organism>
<evidence type="ECO:0000313" key="3">
    <source>
        <dbReference type="Proteomes" id="UP000191110"/>
    </source>
</evidence>
<comment type="caution">
    <text evidence="2">The sequence shown here is derived from an EMBL/GenBank/DDBJ whole genome shotgun (WGS) entry which is preliminary data.</text>
</comment>
<reference evidence="2 3" key="1">
    <citation type="submission" date="2016-11" db="EMBL/GenBank/DDBJ databases">
        <title>Mixed transmission modes and dynamic genome evolution in an obligate animal-bacterial symbiosis.</title>
        <authorList>
            <person name="Russell S.L."/>
            <person name="Corbett-Detig R.B."/>
            <person name="Cavanaugh C.M."/>
        </authorList>
    </citation>
    <scope>NUCLEOTIDE SEQUENCE [LARGE SCALE GENOMIC DNA]</scope>
    <source>
        <strain evidence="2">Sveles-Q1</strain>
    </source>
</reference>
<proteinExistence type="predicted"/>
<protein>
    <submittedName>
        <fullName evidence="2">MBL fold metallo-hydrolase</fullName>
    </submittedName>
</protein>
<name>A0A1T2KZA3_9GAMM</name>
<dbReference type="AlphaFoldDB" id="A0A1T2KZA3"/>
<keyword evidence="3" id="KW-1185">Reference proteome</keyword>
<accession>A0A1T2KZA3</accession>
<dbReference type="RefSeq" id="WP_172840401.1">
    <property type="nucleotide sequence ID" value="NZ_MPRL01000120.1"/>
</dbReference>